<accession>B0DJ82</accession>
<feature type="region of interest" description="Disordered" evidence="1">
    <location>
        <begin position="1"/>
        <end position="94"/>
    </location>
</feature>
<name>B0DJ82_LACBS</name>
<dbReference type="InParanoid" id="B0DJ82"/>
<evidence type="ECO:0000256" key="1">
    <source>
        <dbReference type="SAM" id="MobiDB-lite"/>
    </source>
</evidence>
<dbReference type="OrthoDB" id="3118336at2759"/>
<dbReference type="Proteomes" id="UP000001194">
    <property type="component" value="Unassembled WGS sequence"/>
</dbReference>
<feature type="compositionally biased region" description="Basic residues" evidence="1">
    <location>
        <begin position="79"/>
        <end position="88"/>
    </location>
</feature>
<dbReference type="AlphaFoldDB" id="B0DJ82"/>
<dbReference type="KEGG" id="lbc:LACBIDRAFT_329783"/>
<sequence>MPPRTSKNSANVPTSPPKSPPKSHRSARKHAASSVDASVEPAAKKVAMDSEVGKTGGEGEDNEGGATGKKGDKGNNKAAGKKGKKRIMTSRASSVKAAAEKVAADHLTKTQKILLDSGAAIAPPPRPVQGYHSGIFHQ</sequence>
<dbReference type="HOGENOM" id="CLU_1875761_0_0_1"/>
<reference evidence="2 3" key="1">
    <citation type="journal article" date="2008" name="Nature">
        <title>The genome of Laccaria bicolor provides insights into mycorrhizal symbiosis.</title>
        <authorList>
            <person name="Martin F."/>
            <person name="Aerts A."/>
            <person name="Ahren D."/>
            <person name="Brun A."/>
            <person name="Danchin E.G.J."/>
            <person name="Duchaussoy F."/>
            <person name="Gibon J."/>
            <person name="Kohler A."/>
            <person name="Lindquist E."/>
            <person name="Pereda V."/>
            <person name="Salamov A."/>
            <person name="Shapiro H.J."/>
            <person name="Wuyts J."/>
            <person name="Blaudez D."/>
            <person name="Buee M."/>
            <person name="Brokstein P."/>
            <person name="Canbaeck B."/>
            <person name="Cohen D."/>
            <person name="Courty P.E."/>
            <person name="Coutinho P.M."/>
            <person name="Delaruelle C."/>
            <person name="Detter J.C."/>
            <person name="Deveau A."/>
            <person name="DiFazio S."/>
            <person name="Duplessis S."/>
            <person name="Fraissinet-Tachet L."/>
            <person name="Lucic E."/>
            <person name="Frey-Klett P."/>
            <person name="Fourrey C."/>
            <person name="Feussner I."/>
            <person name="Gay G."/>
            <person name="Grimwood J."/>
            <person name="Hoegger P.J."/>
            <person name="Jain P."/>
            <person name="Kilaru S."/>
            <person name="Labbe J."/>
            <person name="Lin Y.C."/>
            <person name="Legue V."/>
            <person name="Le Tacon F."/>
            <person name="Marmeisse R."/>
            <person name="Melayah D."/>
            <person name="Montanini B."/>
            <person name="Muratet M."/>
            <person name="Nehls U."/>
            <person name="Niculita-Hirzel H."/>
            <person name="Oudot-Le Secq M.P."/>
            <person name="Peter M."/>
            <person name="Quesneville H."/>
            <person name="Rajashekar B."/>
            <person name="Reich M."/>
            <person name="Rouhier N."/>
            <person name="Schmutz J."/>
            <person name="Yin T."/>
            <person name="Chalot M."/>
            <person name="Henrissat B."/>
            <person name="Kuees U."/>
            <person name="Lucas S."/>
            <person name="Van de Peer Y."/>
            <person name="Podila G.K."/>
            <person name="Polle A."/>
            <person name="Pukkila P.J."/>
            <person name="Richardson P.M."/>
            <person name="Rouze P."/>
            <person name="Sanders I.R."/>
            <person name="Stajich J.E."/>
            <person name="Tunlid A."/>
            <person name="Tuskan G."/>
            <person name="Grigoriev I.V."/>
        </authorList>
    </citation>
    <scope>NUCLEOTIDE SEQUENCE [LARGE SCALE GENOMIC DNA]</scope>
    <source>
        <strain evidence="3">S238N-H82 / ATCC MYA-4686</strain>
    </source>
</reference>
<protein>
    <submittedName>
        <fullName evidence="2">Predicted protein</fullName>
    </submittedName>
</protein>
<organism evidence="3">
    <name type="scientific">Laccaria bicolor (strain S238N-H82 / ATCC MYA-4686)</name>
    <name type="common">Bicoloured deceiver</name>
    <name type="synonym">Laccaria laccata var. bicolor</name>
    <dbReference type="NCBI Taxonomy" id="486041"/>
    <lineage>
        <taxon>Eukaryota</taxon>
        <taxon>Fungi</taxon>
        <taxon>Dikarya</taxon>
        <taxon>Basidiomycota</taxon>
        <taxon>Agaricomycotina</taxon>
        <taxon>Agaricomycetes</taxon>
        <taxon>Agaricomycetidae</taxon>
        <taxon>Agaricales</taxon>
        <taxon>Agaricineae</taxon>
        <taxon>Hydnangiaceae</taxon>
        <taxon>Laccaria</taxon>
    </lineage>
</organism>
<evidence type="ECO:0000313" key="2">
    <source>
        <dbReference type="EMBL" id="EDR05475.1"/>
    </source>
</evidence>
<feature type="compositionally biased region" description="Basic residues" evidence="1">
    <location>
        <begin position="21"/>
        <end position="31"/>
    </location>
</feature>
<proteinExistence type="predicted"/>
<gene>
    <name evidence="2" type="ORF">LACBIDRAFT_329783</name>
</gene>
<feature type="compositionally biased region" description="Polar residues" evidence="1">
    <location>
        <begin position="1"/>
        <end position="12"/>
    </location>
</feature>
<dbReference type="GeneID" id="6079679"/>
<feature type="compositionally biased region" description="Basic and acidic residues" evidence="1">
    <location>
        <begin position="42"/>
        <end position="52"/>
    </location>
</feature>
<keyword evidence="3" id="KW-1185">Reference proteome</keyword>
<feature type="region of interest" description="Disordered" evidence="1">
    <location>
        <begin position="118"/>
        <end position="138"/>
    </location>
</feature>
<dbReference type="RefSeq" id="XP_001884033.1">
    <property type="nucleotide sequence ID" value="XM_001883998.1"/>
</dbReference>
<dbReference type="EMBL" id="DS547113">
    <property type="protein sequence ID" value="EDR05475.1"/>
    <property type="molecule type" value="Genomic_DNA"/>
</dbReference>
<evidence type="ECO:0000313" key="3">
    <source>
        <dbReference type="Proteomes" id="UP000001194"/>
    </source>
</evidence>